<dbReference type="GO" id="GO:0016812">
    <property type="term" value="F:hydrolase activity, acting on carbon-nitrogen (but not peptide) bonds, in cyclic amides"/>
    <property type="evidence" value="ECO:0007669"/>
    <property type="project" value="TreeGrafter"/>
</dbReference>
<dbReference type="RefSeq" id="WP_107724751.1">
    <property type="nucleotide sequence ID" value="NZ_PZZP01000001.1"/>
</dbReference>
<proteinExistence type="predicted"/>
<dbReference type="Gene3D" id="2.30.40.10">
    <property type="entry name" value="Urease, subunit C, domain 1"/>
    <property type="match status" value="1"/>
</dbReference>
<dbReference type="GO" id="GO:0005829">
    <property type="term" value="C:cytosol"/>
    <property type="evidence" value="ECO:0007669"/>
    <property type="project" value="TreeGrafter"/>
</dbReference>
<evidence type="ECO:0000313" key="3">
    <source>
        <dbReference type="Proteomes" id="UP000241639"/>
    </source>
</evidence>
<dbReference type="Gene3D" id="3.30.1490.130">
    <property type="entry name" value="D-aminoacylase. Domain 3"/>
    <property type="match status" value="1"/>
</dbReference>
<organism evidence="2 3">
    <name type="scientific">Desmospora activa DSM 45169</name>
    <dbReference type="NCBI Taxonomy" id="1121389"/>
    <lineage>
        <taxon>Bacteria</taxon>
        <taxon>Bacillati</taxon>
        <taxon>Bacillota</taxon>
        <taxon>Bacilli</taxon>
        <taxon>Bacillales</taxon>
        <taxon>Thermoactinomycetaceae</taxon>
        <taxon>Desmospora</taxon>
    </lineage>
</organism>
<feature type="domain" description="Amidohydrolase 3" evidence="1">
    <location>
        <begin position="43"/>
        <end position="511"/>
    </location>
</feature>
<dbReference type="InterPro" id="IPR050378">
    <property type="entry name" value="Metallo-dep_Hydrolases_sf"/>
</dbReference>
<dbReference type="SUPFAM" id="SSF51556">
    <property type="entry name" value="Metallo-dependent hydrolases"/>
    <property type="match status" value="1"/>
</dbReference>
<dbReference type="EMBL" id="PZZP01000001">
    <property type="protein sequence ID" value="PTM57884.1"/>
    <property type="molecule type" value="Genomic_DNA"/>
</dbReference>
<name>A0A2T4Z7M1_9BACL</name>
<dbReference type="CDD" id="cd01297">
    <property type="entry name" value="D-aminoacylase"/>
    <property type="match status" value="1"/>
</dbReference>
<dbReference type="InterPro" id="IPR011059">
    <property type="entry name" value="Metal-dep_hydrolase_composite"/>
</dbReference>
<dbReference type="PANTHER" id="PTHR11647">
    <property type="entry name" value="HYDRANTOINASE/DIHYDROPYRIMIDINASE FAMILY MEMBER"/>
    <property type="match status" value="1"/>
</dbReference>
<evidence type="ECO:0000259" key="1">
    <source>
        <dbReference type="Pfam" id="PF07969"/>
    </source>
</evidence>
<evidence type="ECO:0000313" key="2">
    <source>
        <dbReference type="EMBL" id="PTM57884.1"/>
    </source>
</evidence>
<dbReference type="AlphaFoldDB" id="A0A2T4Z7M1"/>
<dbReference type="Gene3D" id="3.20.20.140">
    <property type="entry name" value="Metal-dependent hydrolases"/>
    <property type="match status" value="1"/>
</dbReference>
<protein>
    <submittedName>
        <fullName evidence="2">N-acyl-D-amino-acid deacylase</fullName>
    </submittedName>
</protein>
<dbReference type="InterPro" id="IPR023100">
    <property type="entry name" value="D-aminoacylase_insert_dom_sf"/>
</dbReference>
<sequence>MLDLVIKNGRIVDGTGNPWFMGDIGVQEGKIVHIGRVEQEAQQMIDAYGQVISPGFIDGHCHSDLMILDHPHSEIKLQQGVTTEVIGNCGLAPAPLSTQHGDLLRSYVEPVLGKTAWDWPWKTVAQYMDYVNGYRPSGNLATYVAHGALRIALMGFANRPATSKEIGQMKELLEEGLKAGAIGLSIGLLYAPGSYTSKEELAELCSVLPKYDGLFSTHIRGEGNNLLPSLKEVIWIAKKSGVPLHISHLKAAGKRNWGQVMDAMSLIEDARAGGMDVTCDVYPYDAGSTMLTTLLPPWVLEGGIEAALERMKESSVRKRIREELSREMKEWDNLVLSTGWDRVILSSLHTKANQHLAGKTLADISDAIGKDPIDCMMDLLLEEKGQVSIVFFHMDEKDVREVIRYERSLIASDSLHCQSGKPHPRLYGTFPRIFSKYVREEKILTLEGAVKKMTSFPARRFQLGKRGLLAPGYIADIVVFDPQKINDCATYRHPKQYPEGISHVIVNGKTTMEFGIHSRRREGEWIKASHALFAINDPA</sequence>
<reference evidence="2 3" key="1">
    <citation type="submission" date="2018-04" db="EMBL/GenBank/DDBJ databases">
        <title>Genomic Encyclopedia of Archaeal and Bacterial Type Strains, Phase II (KMG-II): from individual species to whole genera.</title>
        <authorList>
            <person name="Goeker M."/>
        </authorList>
    </citation>
    <scope>NUCLEOTIDE SEQUENCE [LARGE SCALE GENOMIC DNA]</scope>
    <source>
        <strain evidence="2 3">DSM 45169</strain>
    </source>
</reference>
<accession>A0A2T4Z7M1</accession>
<gene>
    <name evidence="2" type="ORF">C8J48_0449</name>
</gene>
<dbReference type="PANTHER" id="PTHR11647:SF1">
    <property type="entry name" value="COLLAPSIN RESPONSE MEDIATOR PROTEIN"/>
    <property type="match status" value="1"/>
</dbReference>
<dbReference type="Proteomes" id="UP000241639">
    <property type="component" value="Unassembled WGS sequence"/>
</dbReference>
<comment type="caution">
    <text evidence="2">The sequence shown here is derived from an EMBL/GenBank/DDBJ whole genome shotgun (WGS) entry which is preliminary data.</text>
</comment>
<dbReference type="InterPro" id="IPR032466">
    <property type="entry name" value="Metal_Hydrolase"/>
</dbReference>
<dbReference type="InterPro" id="IPR013108">
    <property type="entry name" value="Amidohydro_3"/>
</dbReference>
<dbReference type="OrthoDB" id="9775607at2"/>
<dbReference type="GO" id="GO:0016811">
    <property type="term" value="F:hydrolase activity, acting on carbon-nitrogen (but not peptide) bonds, in linear amides"/>
    <property type="evidence" value="ECO:0007669"/>
    <property type="project" value="InterPro"/>
</dbReference>
<keyword evidence="3" id="KW-1185">Reference proteome</keyword>
<dbReference type="SUPFAM" id="SSF51338">
    <property type="entry name" value="Composite domain of metallo-dependent hydrolases"/>
    <property type="match status" value="1"/>
</dbReference>
<dbReference type="Pfam" id="PF07969">
    <property type="entry name" value="Amidohydro_3"/>
    <property type="match status" value="1"/>
</dbReference>